<organism evidence="2 3">
    <name type="scientific">Laspinema palackyanum D2a</name>
    <dbReference type="NCBI Taxonomy" id="2953684"/>
    <lineage>
        <taxon>Bacteria</taxon>
        <taxon>Bacillati</taxon>
        <taxon>Cyanobacteriota</taxon>
        <taxon>Cyanophyceae</taxon>
        <taxon>Oscillatoriophycideae</taxon>
        <taxon>Oscillatoriales</taxon>
        <taxon>Laspinemataceae</taxon>
        <taxon>Laspinema</taxon>
        <taxon>Laspinema palackyanum</taxon>
    </lineage>
</organism>
<keyword evidence="3" id="KW-1185">Reference proteome</keyword>
<proteinExistence type="predicted"/>
<evidence type="ECO:0000313" key="3">
    <source>
        <dbReference type="Proteomes" id="UP001525890"/>
    </source>
</evidence>
<comment type="caution">
    <text evidence="2">The sequence shown here is derived from an EMBL/GenBank/DDBJ whole genome shotgun (WGS) entry which is preliminary data.</text>
</comment>
<evidence type="ECO:0000256" key="1">
    <source>
        <dbReference type="SAM" id="MobiDB-lite"/>
    </source>
</evidence>
<reference evidence="2 3" key="1">
    <citation type="journal article" date="2022" name="Front. Microbiol.">
        <title>High genomic differentiation and limited gene flow indicate recent cryptic speciation within the genus Laspinema (cyanobacteria).</title>
        <authorList>
            <person name="Stanojkovic A."/>
            <person name="Skoupy S."/>
            <person name="Skaloud P."/>
            <person name="Dvorak P."/>
        </authorList>
    </citation>
    <scope>NUCLEOTIDE SEQUENCE [LARGE SCALE GENOMIC DNA]</scope>
    <source>
        <strain evidence="2 3">D2a</strain>
    </source>
</reference>
<feature type="region of interest" description="Disordered" evidence="1">
    <location>
        <begin position="40"/>
        <end position="66"/>
    </location>
</feature>
<gene>
    <name evidence="2" type="ORF">NG799_09930</name>
</gene>
<name>A0ABT2MPH4_9CYAN</name>
<accession>A0ABT2MPH4</accession>
<protein>
    <submittedName>
        <fullName evidence="2">Uncharacterized protein</fullName>
    </submittedName>
</protein>
<sequence length="66" mass="7766">MEAADFRYNQERARIHSAEMRDANPPVRVVKTPEIWQGDRLSRLNGYSDRRPVNPNQPKNRRLPPP</sequence>
<evidence type="ECO:0000313" key="2">
    <source>
        <dbReference type="EMBL" id="MCT7966649.1"/>
    </source>
</evidence>
<dbReference type="RefSeq" id="WP_368006285.1">
    <property type="nucleotide sequence ID" value="NZ_JAMXFF010000012.1"/>
</dbReference>
<dbReference type="EMBL" id="JAMXFF010000012">
    <property type="protein sequence ID" value="MCT7966649.1"/>
    <property type="molecule type" value="Genomic_DNA"/>
</dbReference>
<dbReference type="Proteomes" id="UP001525890">
    <property type="component" value="Unassembled WGS sequence"/>
</dbReference>